<evidence type="ECO:0000256" key="1">
    <source>
        <dbReference type="SAM" id="MobiDB-lite"/>
    </source>
</evidence>
<feature type="region of interest" description="Disordered" evidence="1">
    <location>
        <begin position="117"/>
        <end position="173"/>
    </location>
</feature>
<feature type="compositionally biased region" description="Pro residues" evidence="1">
    <location>
        <begin position="117"/>
        <end position="136"/>
    </location>
</feature>
<name>A0A0G4GFJ6_9ALVE</name>
<sequence>MTVPRDELIYQIDKIDKDLEDARSLHSRLLQAYDQKHKDEFRRGQSTLLGTIRKQARLSEQQYKAMKRNLELQHDLKRATETSNRYIGATALKRAQTNYWNTIAPFASNWVPPPPPILDPPRLPSPPLPSPDPYSTPSPHDRGGAHPPPPVIEGGGVLLQPHPSGARLVPVSSSPDAAGLGDVHAHPLISVPAPAQHTGDSPLGWLRKFGAGDESLMATHYVPPERSIPYLGVTTTSVGGWALTASPVNQKGDHTGQGAHSPVGHSMQQEGADPRGPMQRAAGVLHPYAGVTEDSLPVAVVSSSNVKGEGGQSQQQAGAEDAGQQNRMNRGRAGSIASSGRSVKALRDFYSKRNHSAAAAAAGGPPQALPPGGPRGGDLLATPTPP</sequence>
<feature type="compositionally biased region" description="Low complexity" evidence="1">
    <location>
        <begin position="357"/>
        <end position="366"/>
    </location>
</feature>
<protein>
    <submittedName>
        <fullName evidence="2">Uncharacterized protein</fullName>
    </submittedName>
</protein>
<dbReference type="EMBL" id="CDMZ01001162">
    <property type="protein sequence ID" value="CEM28294.1"/>
    <property type="molecule type" value="Genomic_DNA"/>
</dbReference>
<dbReference type="VEuPathDB" id="CryptoDB:Cvel_21668"/>
<gene>
    <name evidence="2" type="ORF">Cvel_21668</name>
</gene>
<dbReference type="AlphaFoldDB" id="A0A0G4GFJ6"/>
<evidence type="ECO:0000313" key="2">
    <source>
        <dbReference type="EMBL" id="CEM28294.1"/>
    </source>
</evidence>
<feature type="region of interest" description="Disordered" evidence="1">
    <location>
        <begin position="354"/>
        <end position="386"/>
    </location>
</feature>
<accession>A0A0G4GFJ6</accession>
<feature type="region of interest" description="Disordered" evidence="1">
    <location>
        <begin position="249"/>
        <end position="280"/>
    </location>
</feature>
<proteinExistence type="predicted"/>
<feature type="compositionally biased region" description="Low complexity" evidence="1">
    <location>
        <begin position="312"/>
        <end position="342"/>
    </location>
</feature>
<feature type="region of interest" description="Disordered" evidence="1">
    <location>
        <begin position="300"/>
        <end position="342"/>
    </location>
</feature>
<reference evidence="2" key="1">
    <citation type="submission" date="2014-11" db="EMBL/GenBank/DDBJ databases">
        <authorList>
            <person name="Otto D Thomas"/>
            <person name="Naeem Raeece"/>
        </authorList>
    </citation>
    <scope>NUCLEOTIDE SEQUENCE</scope>
</reference>
<organism evidence="2">
    <name type="scientific">Chromera velia CCMP2878</name>
    <dbReference type="NCBI Taxonomy" id="1169474"/>
    <lineage>
        <taxon>Eukaryota</taxon>
        <taxon>Sar</taxon>
        <taxon>Alveolata</taxon>
        <taxon>Colpodellida</taxon>
        <taxon>Chromeraceae</taxon>
        <taxon>Chromera</taxon>
    </lineage>
</organism>